<feature type="domain" description="TfoX N-terminal" evidence="1">
    <location>
        <begin position="26"/>
        <end position="113"/>
    </location>
</feature>
<evidence type="ECO:0000313" key="3">
    <source>
        <dbReference type="Proteomes" id="UP001595921"/>
    </source>
</evidence>
<name>A0ABD5PBD6_9EURY</name>
<evidence type="ECO:0000313" key="2">
    <source>
        <dbReference type="EMBL" id="MFC4358190.1"/>
    </source>
</evidence>
<dbReference type="AlphaFoldDB" id="A0ABD5PBD6"/>
<dbReference type="RefSeq" id="WP_267624185.1">
    <property type="nucleotide sequence ID" value="NZ_JAODIW010000008.1"/>
</dbReference>
<comment type="caution">
    <text evidence="2">The sequence shown here is derived from an EMBL/GenBank/DDBJ whole genome shotgun (WGS) entry which is preliminary data.</text>
</comment>
<sequence>MQGSSQWERGTTVTVSTLRDAVAAAVAEWPGVTTKRTFGCPAFLARGEVFALVSEQGLTLTRLDADDRRLLAETRDARPFRASGLEFGRWVTVPVESGDLEGIQVLLRASYEATLRE</sequence>
<reference evidence="2 3" key="1">
    <citation type="journal article" date="2019" name="Int. J. Syst. Evol. Microbiol.">
        <title>The Global Catalogue of Microorganisms (GCM) 10K type strain sequencing project: providing services to taxonomists for standard genome sequencing and annotation.</title>
        <authorList>
            <consortium name="The Broad Institute Genomics Platform"/>
            <consortium name="The Broad Institute Genome Sequencing Center for Infectious Disease"/>
            <person name="Wu L."/>
            <person name="Ma J."/>
        </authorList>
    </citation>
    <scope>NUCLEOTIDE SEQUENCE [LARGE SCALE GENOMIC DNA]</scope>
    <source>
        <strain evidence="2 3">CGMCC 1.12553</strain>
    </source>
</reference>
<organism evidence="2 3">
    <name type="scientific">Halobium salinum</name>
    <dbReference type="NCBI Taxonomy" id="1364940"/>
    <lineage>
        <taxon>Archaea</taxon>
        <taxon>Methanobacteriati</taxon>
        <taxon>Methanobacteriota</taxon>
        <taxon>Stenosarchaea group</taxon>
        <taxon>Halobacteria</taxon>
        <taxon>Halobacteriales</taxon>
        <taxon>Haloferacaceae</taxon>
        <taxon>Halobium</taxon>
    </lineage>
</organism>
<dbReference type="Pfam" id="PF04993">
    <property type="entry name" value="TfoX_N"/>
    <property type="match status" value="1"/>
</dbReference>
<proteinExistence type="predicted"/>
<accession>A0ABD5PBD6</accession>
<evidence type="ECO:0000259" key="1">
    <source>
        <dbReference type="Pfam" id="PF04993"/>
    </source>
</evidence>
<keyword evidence="3" id="KW-1185">Reference proteome</keyword>
<dbReference type="EMBL" id="JBHSDS010000006">
    <property type="protein sequence ID" value="MFC4358190.1"/>
    <property type="molecule type" value="Genomic_DNA"/>
</dbReference>
<dbReference type="Proteomes" id="UP001595921">
    <property type="component" value="Unassembled WGS sequence"/>
</dbReference>
<dbReference type="InterPro" id="IPR007076">
    <property type="entry name" value="TfoX_N"/>
</dbReference>
<gene>
    <name evidence="2" type="ORF">ACFO0N_09545</name>
</gene>
<protein>
    <submittedName>
        <fullName evidence="2">TfoX/Sxy family protein</fullName>
    </submittedName>
</protein>
<dbReference type="SUPFAM" id="SSF159894">
    <property type="entry name" value="YgaC/TfoX-N like"/>
    <property type="match status" value="1"/>
</dbReference>
<dbReference type="Gene3D" id="3.30.1460.30">
    <property type="entry name" value="YgaC/TfoX-N like chaperone"/>
    <property type="match status" value="1"/>
</dbReference>